<sequence>MCDVSSIRKVVIFFGIVHVLASPEPEPQLNIPLYPSTTPIYGNTYSKNDINRNYPQNPQYDYPARKNQDYDYNRDVYNRGNVPRIDPSYNVAYPDQPGYSSPRPIDPDGPRNEFPGGYRDNFDPNDPDYRYKNRSPYRGDVRGLLQALDLQASQQCTANVAAQWNFETNVNEATQLEALSAGERRSAKDPIDSRSSGLYFPYLYKNHPDSMEFKEHWCTYFRSACTNSDYAESPSLPDEAITPENKKTSKSYDHRIRLRERANVNRTIFAWTFVHVKIVIELDVIFASIGPKTGTC</sequence>
<dbReference type="Proteomes" id="UP001516400">
    <property type="component" value="Unassembled WGS sequence"/>
</dbReference>
<accession>A0ABD2ND67</accession>
<organism evidence="3 4">
    <name type="scientific">Cryptolaemus montrouzieri</name>
    <dbReference type="NCBI Taxonomy" id="559131"/>
    <lineage>
        <taxon>Eukaryota</taxon>
        <taxon>Metazoa</taxon>
        <taxon>Ecdysozoa</taxon>
        <taxon>Arthropoda</taxon>
        <taxon>Hexapoda</taxon>
        <taxon>Insecta</taxon>
        <taxon>Pterygota</taxon>
        <taxon>Neoptera</taxon>
        <taxon>Endopterygota</taxon>
        <taxon>Coleoptera</taxon>
        <taxon>Polyphaga</taxon>
        <taxon>Cucujiformia</taxon>
        <taxon>Coccinelloidea</taxon>
        <taxon>Coccinellidae</taxon>
        <taxon>Scymninae</taxon>
        <taxon>Scymnini</taxon>
        <taxon>Cryptolaemus</taxon>
    </lineage>
</organism>
<feature type="signal peptide" evidence="2">
    <location>
        <begin position="1"/>
        <end position="21"/>
    </location>
</feature>
<feature type="region of interest" description="Disordered" evidence="1">
    <location>
        <begin position="45"/>
        <end position="127"/>
    </location>
</feature>
<keyword evidence="4" id="KW-1185">Reference proteome</keyword>
<feature type="chain" id="PRO_5044756723" evidence="2">
    <location>
        <begin position="22"/>
        <end position="296"/>
    </location>
</feature>
<evidence type="ECO:0000256" key="2">
    <source>
        <dbReference type="SAM" id="SignalP"/>
    </source>
</evidence>
<protein>
    <submittedName>
        <fullName evidence="3">Uncharacterized protein</fullName>
    </submittedName>
</protein>
<evidence type="ECO:0000256" key="1">
    <source>
        <dbReference type="SAM" id="MobiDB-lite"/>
    </source>
</evidence>
<dbReference type="EMBL" id="JABFTP020000103">
    <property type="protein sequence ID" value="KAL3276705.1"/>
    <property type="molecule type" value="Genomic_DNA"/>
</dbReference>
<evidence type="ECO:0000313" key="4">
    <source>
        <dbReference type="Proteomes" id="UP001516400"/>
    </source>
</evidence>
<reference evidence="3 4" key="1">
    <citation type="journal article" date="2021" name="BMC Biol.">
        <title>Horizontally acquired antibacterial genes associated with adaptive radiation of ladybird beetles.</title>
        <authorList>
            <person name="Li H.S."/>
            <person name="Tang X.F."/>
            <person name="Huang Y.H."/>
            <person name="Xu Z.Y."/>
            <person name="Chen M.L."/>
            <person name="Du X.Y."/>
            <person name="Qiu B.Y."/>
            <person name="Chen P.T."/>
            <person name="Zhang W."/>
            <person name="Slipinski A."/>
            <person name="Escalona H.E."/>
            <person name="Waterhouse R.M."/>
            <person name="Zwick A."/>
            <person name="Pang H."/>
        </authorList>
    </citation>
    <scope>NUCLEOTIDE SEQUENCE [LARGE SCALE GENOMIC DNA]</scope>
    <source>
        <strain evidence="3">SYSU2018</strain>
    </source>
</reference>
<gene>
    <name evidence="3" type="ORF">HHI36_012075</name>
</gene>
<proteinExistence type="predicted"/>
<feature type="compositionally biased region" description="Polar residues" evidence="1">
    <location>
        <begin position="45"/>
        <end position="59"/>
    </location>
</feature>
<dbReference type="AlphaFoldDB" id="A0ABD2ND67"/>
<comment type="caution">
    <text evidence="3">The sequence shown here is derived from an EMBL/GenBank/DDBJ whole genome shotgun (WGS) entry which is preliminary data.</text>
</comment>
<name>A0ABD2ND67_9CUCU</name>
<keyword evidence="2" id="KW-0732">Signal</keyword>
<feature type="compositionally biased region" description="Basic and acidic residues" evidence="1">
    <location>
        <begin position="63"/>
        <end position="77"/>
    </location>
</feature>
<evidence type="ECO:0000313" key="3">
    <source>
        <dbReference type="EMBL" id="KAL3276705.1"/>
    </source>
</evidence>